<dbReference type="Proteomes" id="UP000006727">
    <property type="component" value="Chromosome 13"/>
</dbReference>
<feature type="region of interest" description="Disordered" evidence="1">
    <location>
        <begin position="1"/>
        <end position="57"/>
    </location>
</feature>
<protein>
    <submittedName>
        <fullName evidence="2 3">Uncharacterized protein</fullName>
    </submittedName>
</protein>
<dbReference type="InParanoid" id="A0A2K1JMX2"/>
<evidence type="ECO:0000256" key="1">
    <source>
        <dbReference type="SAM" id="MobiDB-lite"/>
    </source>
</evidence>
<reference evidence="2 4" key="2">
    <citation type="journal article" date="2018" name="Plant J.">
        <title>The Physcomitrella patens chromosome-scale assembly reveals moss genome structure and evolution.</title>
        <authorList>
            <person name="Lang D."/>
            <person name="Ullrich K.K."/>
            <person name="Murat F."/>
            <person name="Fuchs J."/>
            <person name="Jenkins J."/>
            <person name="Haas F.B."/>
            <person name="Piednoel M."/>
            <person name="Gundlach H."/>
            <person name="Van Bel M."/>
            <person name="Meyberg R."/>
            <person name="Vives C."/>
            <person name="Morata J."/>
            <person name="Symeonidi A."/>
            <person name="Hiss M."/>
            <person name="Muchero W."/>
            <person name="Kamisugi Y."/>
            <person name="Saleh O."/>
            <person name="Blanc G."/>
            <person name="Decker E.L."/>
            <person name="van Gessel N."/>
            <person name="Grimwood J."/>
            <person name="Hayes R.D."/>
            <person name="Graham S.W."/>
            <person name="Gunter L.E."/>
            <person name="McDaniel S.F."/>
            <person name="Hoernstein S.N.W."/>
            <person name="Larsson A."/>
            <person name="Li F.W."/>
            <person name="Perroud P.F."/>
            <person name="Phillips J."/>
            <person name="Ranjan P."/>
            <person name="Rokshar D.S."/>
            <person name="Rothfels C.J."/>
            <person name="Schneider L."/>
            <person name="Shu S."/>
            <person name="Stevenson D.W."/>
            <person name="Thummler F."/>
            <person name="Tillich M."/>
            <person name="Villarreal Aguilar J.C."/>
            <person name="Widiez T."/>
            <person name="Wong G.K."/>
            <person name="Wymore A."/>
            <person name="Zhang Y."/>
            <person name="Zimmer A.D."/>
            <person name="Quatrano R.S."/>
            <person name="Mayer K.F.X."/>
            <person name="Goodstein D."/>
            <person name="Casacuberta J.M."/>
            <person name="Vandepoele K."/>
            <person name="Reski R."/>
            <person name="Cuming A.C."/>
            <person name="Tuskan G.A."/>
            <person name="Maumus F."/>
            <person name="Salse J."/>
            <person name="Schmutz J."/>
            <person name="Rensing S.A."/>
        </authorList>
    </citation>
    <scope>NUCLEOTIDE SEQUENCE [LARGE SCALE GENOMIC DNA]</scope>
    <source>
        <strain evidence="3 4">cv. Gransden 2004</strain>
    </source>
</reference>
<dbReference type="Gramene" id="Pp3c13_22470V3.1">
    <property type="protein sequence ID" value="PAC:32931987.CDS.1"/>
    <property type="gene ID" value="Pp3c13_22470"/>
</dbReference>
<dbReference type="PaxDb" id="3218-PP1S37_133V6.1"/>
<accession>A0A2K1JMX2</accession>
<feature type="compositionally biased region" description="Basic residues" evidence="1">
    <location>
        <begin position="38"/>
        <end position="48"/>
    </location>
</feature>
<evidence type="ECO:0000313" key="3">
    <source>
        <dbReference type="EnsemblPlants" id="PAC:32931987.CDS.1"/>
    </source>
</evidence>
<sequence>MGSDSATFGVKREREHHDSHHHSLVRFRTMRPDNLHSHATHPHPHHHFGSVSAQFHI</sequence>
<proteinExistence type="predicted"/>
<name>A0A2K1JMX2_PHYPA</name>
<evidence type="ECO:0000313" key="2">
    <source>
        <dbReference type="EMBL" id="PNR42897.1"/>
    </source>
</evidence>
<reference evidence="2 4" key="1">
    <citation type="journal article" date="2008" name="Science">
        <title>The Physcomitrella genome reveals evolutionary insights into the conquest of land by plants.</title>
        <authorList>
            <person name="Rensing S."/>
            <person name="Lang D."/>
            <person name="Zimmer A."/>
            <person name="Terry A."/>
            <person name="Salamov A."/>
            <person name="Shapiro H."/>
            <person name="Nishiyama T."/>
            <person name="Perroud P.-F."/>
            <person name="Lindquist E."/>
            <person name="Kamisugi Y."/>
            <person name="Tanahashi T."/>
            <person name="Sakakibara K."/>
            <person name="Fujita T."/>
            <person name="Oishi K."/>
            <person name="Shin-I T."/>
            <person name="Kuroki Y."/>
            <person name="Toyoda A."/>
            <person name="Suzuki Y."/>
            <person name="Hashimoto A."/>
            <person name="Yamaguchi K."/>
            <person name="Sugano A."/>
            <person name="Kohara Y."/>
            <person name="Fujiyama A."/>
            <person name="Anterola A."/>
            <person name="Aoki S."/>
            <person name="Ashton N."/>
            <person name="Barbazuk W.B."/>
            <person name="Barker E."/>
            <person name="Bennetzen J."/>
            <person name="Bezanilla M."/>
            <person name="Blankenship R."/>
            <person name="Cho S.H."/>
            <person name="Dutcher S."/>
            <person name="Estelle M."/>
            <person name="Fawcett J.A."/>
            <person name="Gundlach H."/>
            <person name="Hanada K."/>
            <person name="Heyl A."/>
            <person name="Hicks K.A."/>
            <person name="Hugh J."/>
            <person name="Lohr M."/>
            <person name="Mayer K."/>
            <person name="Melkozernov A."/>
            <person name="Murata T."/>
            <person name="Nelson D."/>
            <person name="Pils B."/>
            <person name="Prigge M."/>
            <person name="Reiss B."/>
            <person name="Renner T."/>
            <person name="Rombauts S."/>
            <person name="Rushton P."/>
            <person name="Sanderfoot A."/>
            <person name="Schween G."/>
            <person name="Shiu S.-H."/>
            <person name="Stueber K."/>
            <person name="Theodoulou F.L."/>
            <person name="Tu H."/>
            <person name="Van de Peer Y."/>
            <person name="Verrier P.J."/>
            <person name="Waters E."/>
            <person name="Wood A."/>
            <person name="Yang L."/>
            <person name="Cove D."/>
            <person name="Cuming A."/>
            <person name="Hasebe M."/>
            <person name="Lucas S."/>
            <person name="Mishler D.B."/>
            <person name="Reski R."/>
            <person name="Grigoriev I."/>
            <person name="Quatrano R.S."/>
            <person name="Boore J.L."/>
        </authorList>
    </citation>
    <scope>NUCLEOTIDE SEQUENCE [LARGE SCALE GENOMIC DNA]</scope>
    <source>
        <strain evidence="3 4">cv. Gransden 2004</strain>
    </source>
</reference>
<dbReference type="EMBL" id="ABEU02000013">
    <property type="protein sequence ID" value="PNR42897.1"/>
    <property type="molecule type" value="Genomic_DNA"/>
</dbReference>
<organism evidence="2">
    <name type="scientific">Physcomitrium patens</name>
    <name type="common">Spreading-leaved earth moss</name>
    <name type="synonym">Physcomitrella patens</name>
    <dbReference type="NCBI Taxonomy" id="3218"/>
    <lineage>
        <taxon>Eukaryota</taxon>
        <taxon>Viridiplantae</taxon>
        <taxon>Streptophyta</taxon>
        <taxon>Embryophyta</taxon>
        <taxon>Bryophyta</taxon>
        <taxon>Bryophytina</taxon>
        <taxon>Bryopsida</taxon>
        <taxon>Funariidae</taxon>
        <taxon>Funariales</taxon>
        <taxon>Funariaceae</taxon>
        <taxon>Physcomitrium</taxon>
    </lineage>
</organism>
<evidence type="ECO:0000313" key="4">
    <source>
        <dbReference type="Proteomes" id="UP000006727"/>
    </source>
</evidence>
<keyword evidence="4" id="KW-1185">Reference proteome</keyword>
<gene>
    <name evidence="2" type="ORF">PHYPA_017729</name>
</gene>
<feature type="compositionally biased region" description="Basic residues" evidence="1">
    <location>
        <begin position="19"/>
        <end position="29"/>
    </location>
</feature>
<dbReference type="AlphaFoldDB" id="A0A2K1JMX2"/>
<dbReference type="EnsemblPlants" id="Pp3c13_22470V3.1">
    <property type="protein sequence ID" value="PAC:32931987.CDS.1"/>
    <property type="gene ID" value="Pp3c13_22470"/>
</dbReference>
<reference evidence="3" key="3">
    <citation type="submission" date="2020-12" db="UniProtKB">
        <authorList>
            <consortium name="EnsemblPlants"/>
        </authorList>
    </citation>
    <scope>IDENTIFICATION</scope>
</reference>